<evidence type="ECO:0000313" key="3">
    <source>
        <dbReference type="Proteomes" id="UP001151760"/>
    </source>
</evidence>
<dbReference type="Proteomes" id="UP001151760">
    <property type="component" value="Unassembled WGS sequence"/>
</dbReference>
<dbReference type="EMBL" id="BQNB010018378">
    <property type="protein sequence ID" value="GJT73727.1"/>
    <property type="molecule type" value="Genomic_DNA"/>
</dbReference>
<accession>A0ABQ5GDG0</accession>
<name>A0ABQ5GDG0_9ASTR</name>
<reference evidence="2" key="1">
    <citation type="journal article" date="2022" name="Int. J. Mol. Sci.">
        <title>Draft Genome of Tanacetum Coccineum: Genomic Comparison of Closely Related Tanacetum-Family Plants.</title>
        <authorList>
            <person name="Yamashiro T."/>
            <person name="Shiraishi A."/>
            <person name="Nakayama K."/>
            <person name="Satake H."/>
        </authorList>
    </citation>
    <scope>NUCLEOTIDE SEQUENCE</scope>
</reference>
<feature type="region of interest" description="Disordered" evidence="1">
    <location>
        <begin position="59"/>
        <end position="131"/>
    </location>
</feature>
<feature type="region of interest" description="Disordered" evidence="1">
    <location>
        <begin position="155"/>
        <end position="192"/>
    </location>
</feature>
<protein>
    <submittedName>
        <fullName evidence="2">Uncharacterized protein</fullName>
    </submittedName>
</protein>
<sequence>MTPVSEIGTEHPEQLKQALANYRVANGYQLWYARNDWRSLLVYCGRSVECGRCIGLKSTKSGGKSAKSAGKSVKSGTKKKVSFSQPIQTRSKKIGRDVAMLGKGSSKIQPSKSPQTSPKTPQTLPKWKKKKIMDAKKSIPVEEENQMFNMLQQEVGGRGSRGRGRGTMGAESGGRGTMGAKSGGRGPMDAESGGRVQWVLRVDGRGGMGSGIGAIVLIVVAEEEEEVVAGKKCGGARS</sequence>
<comment type="caution">
    <text evidence="2">The sequence shown here is derived from an EMBL/GenBank/DDBJ whole genome shotgun (WGS) entry which is preliminary data.</text>
</comment>
<proteinExistence type="predicted"/>
<gene>
    <name evidence="2" type="ORF">Tco_1033013</name>
</gene>
<feature type="compositionally biased region" description="Low complexity" evidence="1">
    <location>
        <begin position="103"/>
        <end position="125"/>
    </location>
</feature>
<feature type="compositionally biased region" description="Low complexity" evidence="1">
    <location>
        <begin position="59"/>
        <end position="75"/>
    </location>
</feature>
<keyword evidence="3" id="KW-1185">Reference proteome</keyword>
<evidence type="ECO:0000256" key="1">
    <source>
        <dbReference type="SAM" id="MobiDB-lite"/>
    </source>
</evidence>
<organism evidence="2 3">
    <name type="scientific">Tanacetum coccineum</name>
    <dbReference type="NCBI Taxonomy" id="301880"/>
    <lineage>
        <taxon>Eukaryota</taxon>
        <taxon>Viridiplantae</taxon>
        <taxon>Streptophyta</taxon>
        <taxon>Embryophyta</taxon>
        <taxon>Tracheophyta</taxon>
        <taxon>Spermatophyta</taxon>
        <taxon>Magnoliopsida</taxon>
        <taxon>eudicotyledons</taxon>
        <taxon>Gunneridae</taxon>
        <taxon>Pentapetalae</taxon>
        <taxon>asterids</taxon>
        <taxon>campanulids</taxon>
        <taxon>Asterales</taxon>
        <taxon>Asteraceae</taxon>
        <taxon>Asteroideae</taxon>
        <taxon>Anthemideae</taxon>
        <taxon>Anthemidinae</taxon>
        <taxon>Tanacetum</taxon>
    </lineage>
</organism>
<reference evidence="2" key="2">
    <citation type="submission" date="2022-01" db="EMBL/GenBank/DDBJ databases">
        <authorList>
            <person name="Yamashiro T."/>
            <person name="Shiraishi A."/>
            <person name="Satake H."/>
            <person name="Nakayama K."/>
        </authorList>
    </citation>
    <scope>NUCLEOTIDE SEQUENCE</scope>
</reference>
<feature type="compositionally biased region" description="Gly residues" evidence="1">
    <location>
        <begin position="165"/>
        <end position="186"/>
    </location>
</feature>
<evidence type="ECO:0000313" key="2">
    <source>
        <dbReference type="EMBL" id="GJT73727.1"/>
    </source>
</evidence>